<evidence type="ECO:0000313" key="2">
    <source>
        <dbReference type="EMBL" id="KAE9452972.1"/>
    </source>
</evidence>
<comment type="caution">
    <text evidence="2">The sequence shown here is derived from an EMBL/GenBank/DDBJ whole genome shotgun (WGS) entry which is preliminary data.</text>
</comment>
<evidence type="ECO:0000313" key="3">
    <source>
        <dbReference type="Proteomes" id="UP000428333"/>
    </source>
</evidence>
<feature type="non-terminal residue" evidence="2">
    <location>
        <position position="1"/>
    </location>
</feature>
<evidence type="ECO:0000256" key="1">
    <source>
        <dbReference type="SAM" id="SignalP"/>
    </source>
</evidence>
<accession>A0A6A4L640</accession>
<dbReference type="OrthoDB" id="1894923at2759"/>
<sequence length="109" mass="11868">MHICVCACLCILLGKAKTQEWVQTAQSTANKACDKAADSKEEAQQGKEQSAGIIQQVRAWSVGHKITLLHNENFLFVGQTGEQVMNMAQGAIDGVKNTLGINENTHEKK</sequence>
<protein>
    <recommendedName>
        <fullName evidence="4">Pectinesterase inhibitor domain-containing protein</fullName>
    </recommendedName>
</protein>
<feature type="signal peptide" evidence="1">
    <location>
        <begin position="1"/>
        <end position="18"/>
    </location>
</feature>
<reference evidence="2 3" key="1">
    <citation type="journal article" date="2019" name="Genome Biol. Evol.">
        <title>The Rhododendron genome and chromosomal organization provide insight into shared whole-genome duplications across the heath family (Ericaceae).</title>
        <authorList>
            <person name="Soza V.L."/>
            <person name="Lindsley D."/>
            <person name="Waalkes A."/>
            <person name="Ramage E."/>
            <person name="Patwardhan R.P."/>
            <person name="Burton J.N."/>
            <person name="Adey A."/>
            <person name="Kumar A."/>
            <person name="Qiu R."/>
            <person name="Shendure J."/>
            <person name="Hall B."/>
        </authorList>
    </citation>
    <scope>NUCLEOTIDE SEQUENCE [LARGE SCALE GENOMIC DNA]</scope>
    <source>
        <strain evidence="2">RSF 1966-606</strain>
    </source>
</reference>
<dbReference type="AlphaFoldDB" id="A0A6A4L640"/>
<proteinExistence type="predicted"/>
<keyword evidence="3" id="KW-1185">Reference proteome</keyword>
<evidence type="ECO:0008006" key="4">
    <source>
        <dbReference type="Google" id="ProtNLM"/>
    </source>
</evidence>
<organism evidence="2 3">
    <name type="scientific">Rhododendron williamsianum</name>
    <dbReference type="NCBI Taxonomy" id="262921"/>
    <lineage>
        <taxon>Eukaryota</taxon>
        <taxon>Viridiplantae</taxon>
        <taxon>Streptophyta</taxon>
        <taxon>Embryophyta</taxon>
        <taxon>Tracheophyta</taxon>
        <taxon>Spermatophyta</taxon>
        <taxon>Magnoliopsida</taxon>
        <taxon>eudicotyledons</taxon>
        <taxon>Gunneridae</taxon>
        <taxon>Pentapetalae</taxon>
        <taxon>asterids</taxon>
        <taxon>Ericales</taxon>
        <taxon>Ericaceae</taxon>
        <taxon>Ericoideae</taxon>
        <taxon>Rhodoreae</taxon>
        <taxon>Rhododendron</taxon>
    </lineage>
</organism>
<gene>
    <name evidence="2" type="ORF">C3L33_15125</name>
</gene>
<keyword evidence="1" id="KW-0732">Signal</keyword>
<dbReference type="Proteomes" id="UP000428333">
    <property type="component" value="Linkage Group LG09"/>
</dbReference>
<name>A0A6A4L640_9ERIC</name>
<dbReference type="EMBL" id="QEFC01002322">
    <property type="protein sequence ID" value="KAE9452972.1"/>
    <property type="molecule type" value="Genomic_DNA"/>
</dbReference>
<feature type="chain" id="PRO_5025604740" description="Pectinesterase inhibitor domain-containing protein" evidence="1">
    <location>
        <begin position="19"/>
        <end position="109"/>
    </location>
</feature>